<protein>
    <submittedName>
        <fullName evidence="1">Uncharacterized protein</fullName>
    </submittedName>
</protein>
<sequence length="88" mass="9112">MIGTQPTGTIPGVTIEAVSHEGLSVTVNGRPGQLAILDENGRVVAAGPDVAREAEAVAVNCYRNFLKGKGFLRVIKELPVTKQEGGAA</sequence>
<comment type="caution">
    <text evidence="1">The sequence shown here is derived from an EMBL/GenBank/DDBJ whole genome shotgun (WGS) entry which is preliminary data.</text>
</comment>
<reference evidence="1 2" key="1">
    <citation type="submission" date="2019-09" db="EMBL/GenBank/DDBJ databases">
        <title>Identification of Malikia spinosa a prominent benzene-, toluene-, and ethylbenzene-degrading bacterium: enrichment, isolation and whole genome sequencing.</title>
        <authorList>
            <person name="Tancsics A."/>
            <person name="Revesz F."/>
            <person name="Kriszt B."/>
        </authorList>
    </citation>
    <scope>NUCLEOTIDE SEQUENCE [LARGE SCALE GENOMIC DNA]</scope>
    <source>
        <strain evidence="1 2">AB6</strain>
    </source>
</reference>
<dbReference type="AlphaFoldDB" id="A0A7C9IWL3"/>
<evidence type="ECO:0000313" key="2">
    <source>
        <dbReference type="Proteomes" id="UP000481947"/>
    </source>
</evidence>
<proteinExistence type="predicted"/>
<name>A0A7C9IWL3_9BURK</name>
<evidence type="ECO:0000313" key="1">
    <source>
        <dbReference type="EMBL" id="MYZ51172.1"/>
    </source>
</evidence>
<accession>A0A7C9IWL3</accession>
<dbReference type="EMBL" id="VYSB01000002">
    <property type="protein sequence ID" value="MYZ51172.1"/>
    <property type="molecule type" value="Genomic_DNA"/>
</dbReference>
<gene>
    <name evidence="1" type="ORF">F5985_03225</name>
</gene>
<dbReference type="Proteomes" id="UP000481947">
    <property type="component" value="Unassembled WGS sequence"/>
</dbReference>
<organism evidence="1 2">
    <name type="scientific">Malikia spinosa</name>
    <dbReference type="NCBI Taxonomy" id="86180"/>
    <lineage>
        <taxon>Bacteria</taxon>
        <taxon>Pseudomonadati</taxon>
        <taxon>Pseudomonadota</taxon>
        <taxon>Betaproteobacteria</taxon>
        <taxon>Burkholderiales</taxon>
        <taxon>Comamonadaceae</taxon>
        <taxon>Malikia</taxon>
    </lineage>
</organism>